<keyword evidence="8" id="KW-1185">Reference proteome</keyword>
<sequence length="334" mass="37649">MNAISKFQRNHVSGPFPLKLQTIIKILDEEDESNDLIRWQPHGRAFTINASSNPKEFQEKVMKRFFHNSKVASFFRQINIYDFKRMKKGPDAGCYYHEMFVRGRPDLANAIPRNCVKGDTSDRRRSSNDESEPNFYAMAKDSAGVLSQERYGGGISMMNQHQQEAHGSAPTDSSDISRMMVLSSLLESSMQKVENKNSSHDHPAFLMGGASSSRSMDAPTLSSLLLSRCASPTSIVGGYADIFQNNNERSMGLFSSPYYQGQADMNSYSSSASLPLVMRLLVRQQQQQQQRQQQQQQQQNMKMTINDQVTTSLLNELLTSRAIVNSMPSSTTWL</sequence>
<dbReference type="SUPFAM" id="SSF46785">
    <property type="entry name" value="Winged helix' DNA-binding domain"/>
    <property type="match status" value="1"/>
</dbReference>
<keyword evidence="3" id="KW-0539">Nucleus</keyword>
<accession>A0AAD3CII3</accession>
<evidence type="ECO:0000256" key="1">
    <source>
        <dbReference type="ARBA" id="ARBA00004123"/>
    </source>
</evidence>
<dbReference type="FunFam" id="1.10.10.10:FF:000479">
    <property type="entry name" value="Predicted protein"/>
    <property type="match status" value="1"/>
</dbReference>
<keyword evidence="2" id="KW-0238">DNA-binding</keyword>
<dbReference type="Pfam" id="PF00447">
    <property type="entry name" value="HSF_DNA-bind"/>
    <property type="match status" value="1"/>
</dbReference>
<protein>
    <submittedName>
        <fullName evidence="7">Heat shock transcription factor, other eukaryote</fullName>
    </submittedName>
</protein>
<dbReference type="Proteomes" id="UP001054902">
    <property type="component" value="Unassembled WGS sequence"/>
</dbReference>
<dbReference type="AlphaFoldDB" id="A0AAD3CII3"/>
<organism evidence="7 8">
    <name type="scientific">Chaetoceros tenuissimus</name>
    <dbReference type="NCBI Taxonomy" id="426638"/>
    <lineage>
        <taxon>Eukaryota</taxon>
        <taxon>Sar</taxon>
        <taxon>Stramenopiles</taxon>
        <taxon>Ochrophyta</taxon>
        <taxon>Bacillariophyta</taxon>
        <taxon>Coscinodiscophyceae</taxon>
        <taxon>Chaetocerotophycidae</taxon>
        <taxon>Chaetocerotales</taxon>
        <taxon>Chaetocerotaceae</taxon>
        <taxon>Chaetoceros</taxon>
    </lineage>
</organism>
<evidence type="ECO:0000313" key="8">
    <source>
        <dbReference type="Proteomes" id="UP001054902"/>
    </source>
</evidence>
<comment type="subcellular location">
    <subcellularLocation>
        <location evidence="1">Nucleus</location>
    </subcellularLocation>
</comment>
<evidence type="ECO:0000256" key="4">
    <source>
        <dbReference type="RuleBase" id="RU004020"/>
    </source>
</evidence>
<reference evidence="7 8" key="1">
    <citation type="journal article" date="2021" name="Sci. Rep.">
        <title>The genome of the diatom Chaetoceros tenuissimus carries an ancient integrated fragment of an extant virus.</title>
        <authorList>
            <person name="Hongo Y."/>
            <person name="Kimura K."/>
            <person name="Takaki Y."/>
            <person name="Yoshida Y."/>
            <person name="Baba S."/>
            <person name="Kobayashi G."/>
            <person name="Nagasaki K."/>
            <person name="Hano T."/>
            <person name="Tomaru Y."/>
        </authorList>
    </citation>
    <scope>NUCLEOTIDE SEQUENCE [LARGE SCALE GENOMIC DNA]</scope>
    <source>
        <strain evidence="7 8">NIES-3715</strain>
    </source>
</reference>
<evidence type="ECO:0000256" key="3">
    <source>
        <dbReference type="ARBA" id="ARBA00023242"/>
    </source>
</evidence>
<comment type="caution">
    <text evidence="7">The sequence shown here is derived from an EMBL/GenBank/DDBJ whole genome shotgun (WGS) entry which is preliminary data.</text>
</comment>
<dbReference type="InterPro" id="IPR000232">
    <property type="entry name" value="HSF_DNA-bd"/>
</dbReference>
<dbReference type="GO" id="GO:0043565">
    <property type="term" value="F:sequence-specific DNA binding"/>
    <property type="evidence" value="ECO:0007669"/>
    <property type="project" value="InterPro"/>
</dbReference>
<dbReference type="PANTHER" id="PTHR10015">
    <property type="entry name" value="HEAT SHOCK TRANSCRIPTION FACTOR"/>
    <property type="match status" value="1"/>
</dbReference>
<dbReference type="Gene3D" id="1.10.10.10">
    <property type="entry name" value="Winged helix-like DNA-binding domain superfamily/Winged helix DNA-binding domain"/>
    <property type="match status" value="1"/>
</dbReference>
<dbReference type="SMART" id="SM00415">
    <property type="entry name" value="HSF"/>
    <property type="match status" value="1"/>
</dbReference>
<evidence type="ECO:0000313" key="7">
    <source>
        <dbReference type="EMBL" id="GFH46752.1"/>
    </source>
</evidence>
<dbReference type="GO" id="GO:0003700">
    <property type="term" value="F:DNA-binding transcription factor activity"/>
    <property type="evidence" value="ECO:0007669"/>
    <property type="project" value="InterPro"/>
</dbReference>
<proteinExistence type="inferred from homology"/>
<comment type="similarity">
    <text evidence="4">Belongs to the HSF family.</text>
</comment>
<dbReference type="GO" id="GO:0005634">
    <property type="term" value="C:nucleus"/>
    <property type="evidence" value="ECO:0007669"/>
    <property type="project" value="UniProtKB-SubCell"/>
</dbReference>
<evidence type="ECO:0000256" key="2">
    <source>
        <dbReference type="ARBA" id="ARBA00023125"/>
    </source>
</evidence>
<name>A0AAD3CII3_9STRA</name>
<dbReference type="InterPro" id="IPR036388">
    <property type="entry name" value="WH-like_DNA-bd_sf"/>
</dbReference>
<evidence type="ECO:0000259" key="6">
    <source>
        <dbReference type="SMART" id="SM00415"/>
    </source>
</evidence>
<gene>
    <name evidence="7" type="ORF">CTEN210_03226</name>
</gene>
<dbReference type="EMBL" id="BLLK01000022">
    <property type="protein sequence ID" value="GFH46752.1"/>
    <property type="molecule type" value="Genomic_DNA"/>
</dbReference>
<dbReference type="InterPro" id="IPR036390">
    <property type="entry name" value="WH_DNA-bd_sf"/>
</dbReference>
<dbReference type="PANTHER" id="PTHR10015:SF206">
    <property type="entry name" value="HSF-TYPE DNA-BINDING DOMAIN-CONTAINING PROTEIN"/>
    <property type="match status" value="1"/>
</dbReference>
<feature type="region of interest" description="Disordered" evidence="5">
    <location>
        <begin position="113"/>
        <end position="134"/>
    </location>
</feature>
<keyword evidence="7" id="KW-0346">Stress response</keyword>
<feature type="domain" description="HSF-type DNA-binding" evidence="6">
    <location>
        <begin position="12"/>
        <end position="114"/>
    </location>
</feature>
<feature type="compositionally biased region" description="Basic and acidic residues" evidence="5">
    <location>
        <begin position="119"/>
        <end position="128"/>
    </location>
</feature>
<evidence type="ECO:0000256" key="5">
    <source>
        <dbReference type="SAM" id="MobiDB-lite"/>
    </source>
</evidence>